<gene>
    <name evidence="5" type="primary">RvY_11355-1</name>
    <name evidence="5" type="synonym">RvY_11355.1</name>
    <name evidence="5" type="ORF">RvY_11355</name>
</gene>
<name>A0A1D1VFX5_RAMVA</name>
<evidence type="ECO:0000259" key="4">
    <source>
        <dbReference type="PROSITE" id="PS50102"/>
    </source>
</evidence>
<feature type="domain" description="RRM" evidence="4">
    <location>
        <begin position="81"/>
        <end position="162"/>
    </location>
</feature>
<feature type="compositionally biased region" description="Basic and acidic residues" evidence="3">
    <location>
        <begin position="435"/>
        <end position="471"/>
    </location>
</feature>
<proteinExistence type="inferred from homology"/>
<accession>A0A1D1VFX5</accession>
<comment type="caution">
    <text evidence="5">The sequence shown here is derived from an EMBL/GenBank/DDBJ whole genome shotgun (WGS) entry which is preliminary data.</text>
</comment>
<evidence type="ECO:0000313" key="5">
    <source>
        <dbReference type="EMBL" id="GAV00522.1"/>
    </source>
</evidence>
<dbReference type="AlphaFoldDB" id="A0A1D1VFX5"/>
<dbReference type="EMBL" id="BDGG01000006">
    <property type="protein sequence ID" value="GAV00522.1"/>
    <property type="molecule type" value="Genomic_DNA"/>
</dbReference>
<keyword evidence="6" id="KW-1185">Reference proteome</keyword>
<dbReference type="InterPro" id="IPR035979">
    <property type="entry name" value="RBD_domain_sf"/>
</dbReference>
<feature type="region of interest" description="Disordered" evidence="3">
    <location>
        <begin position="435"/>
        <end position="516"/>
    </location>
</feature>
<dbReference type="InterPro" id="IPR012677">
    <property type="entry name" value="Nucleotide-bd_a/b_plait_sf"/>
</dbReference>
<dbReference type="STRING" id="947166.A0A1D1VFX5"/>
<dbReference type="PROSITE" id="PS50102">
    <property type="entry name" value="RRM"/>
    <property type="match status" value="1"/>
</dbReference>
<dbReference type="PANTHER" id="PTHR23204">
    <property type="entry name" value="CLEAVAGE AND POLYADENYLATION SPECIFIC FACTOR"/>
    <property type="match status" value="1"/>
</dbReference>
<comment type="similarity">
    <text evidence="1">Belongs to the RRM CPSF6/7 family.</text>
</comment>
<feature type="compositionally biased region" description="Gly residues" evidence="3">
    <location>
        <begin position="178"/>
        <end position="206"/>
    </location>
</feature>
<dbReference type="GO" id="GO:0006397">
    <property type="term" value="P:mRNA processing"/>
    <property type="evidence" value="ECO:0007669"/>
    <property type="project" value="UniProtKB-KW"/>
</dbReference>
<evidence type="ECO:0000256" key="1">
    <source>
        <dbReference type="ARBA" id="ARBA00006265"/>
    </source>
</evidence>
<feature type="region of interest" description="Disordered" evidence="3">
    <location>
        <begin position="42"/>
        <end position="76"/>
    </location>
</feature>
<dbReference type="GO" id="GO:0005634">
    <property type="term" value="C:nucleus"/>
    <property type="evidence" value="ECO:0007669"/>
    <property type="project" value="UniProtKB-SubCell"/>
</dbReference>
<feature type="compositionally biased region" description="Basic and acidic residues" evidence="3">
    <location>
        <begin position="50"/>
        <end position="59"/>
    </location>
</feature>
<evidence type="ECO:0000256" key="3">
    <source>
        <dbReference type="SAM" id="MobiDB-lite"/>
    </source>
</evidence>
<feature type="compositionally biased region" description="Basic and acidic residues" evidence="3">
    <location>
        <begin position="484"/>
        <end position="510"/>
    </location>
</feature>
<dbReference type="InterPro" id="IPR034772">
    <property type="entry name" value="CPSF6/7"/>
</dbReference>
<sequence length="516" mass="55623">MDVGLDLYADENENFDYGQDSAAEGAVQDGNVDLYDDVMGGDVTAGASKGDGENGHMEGEESSYQQAGSTGGSGSAGGRKFTLIIGNLTWWTTEGDLQELVEGCGIHDLFEIRIHENRSNGQSKGFAMITVGSEASSQYLQAELPKKSMHDQSPICVPFSRQALQTFDAQARKNESGSGRGGPGGGDVNGGGLGRGPGMMRDGPGGMPNRGGMINGMQNGAGPMRVPMPGMGGMAAMRAGFPRMPMPGMPGMPRFPPGMLPPGMMRPGMGMMGRPPFPGMMRPDRPMGMGGEWPDASGGGAFGFPGAAAMARMQGMAAAGLPAPHVNPAFFAGQLAQQSVGNSDNFSDRASEMGGSAVAVSTLLPGSEEFETLVGQMKQVASNAIAKAVSDARNDPAGAAEKLDSALLTIRASKVADDERVQKEIRRLEETVSDLGDSKDIGRNGDRDRSRDRSRDRDRDRDSRRDRDRRDRSRSRDRRRHSSRDRERDRSRERRRERDRERDSDRDRDRDRRRRS</sequence>
<dbReference type="SMART" id="SM00360">
    <property type="entry name" value="RRM"/>
    <property type="match status" value="1"/>
</dbReference>
<dbReference type="Proteomes" id="UP000186922">
    <property type="component" value="Unassembled WGS sequence"/>
</dbReference>
<organism evidence="5 6">
    <name type="scientific">Ramazzottius varieornatus</name>
    <name type="common">Water bear</name>
    <name type="synonym">Tardigrade</name>
    <dbReference type="NCBI Taxonomy" id="947166"/>
    <lineage>
        <taxon>Eukaryota</taxon>
        <taxon>Metazoa</taxon>
        <taxon>Ecdysozoa</taxon>
        <taxon>Tardigrada</taxon>
        <taxon>Eutardigrada</taxon>
        <taxon>Parachela</taxon>
        <taxon>Hypsibioidea</taxon>
        <taxon>Ramazzottiidae</taxon>
        <taxon>Ramazzottius</taxon>
    </lineage>
</organism>
<dbReference type="SUPFAM" id="SSF54928">
    <property type="entry name" value="RNA-binding domain, RBD"/>
    <property type="match status" value="1"/>
</dbReference>
<reference evidence="5 6" key="1">
    <citation type="journal article" date="2016" name="Nat. Commun.">
        <title>Extremotolerant tardigrade genome and improved radiotolerance of human cultured cells by tardigrade-unique protein.</title>
        <authorList>
            <person name="Hashimoto T."/>
            <person name="Horikawa D.D."/>
            <person name="Saito Y."/>
            <person name="Kuwahara H."/>
            <person name="Kozuka-Hata H."/>
            <person name="Shin-I T."/>
            <person name="Minakuchi Y."/>
            <person name="Ohishi K."/>
            <person name="Motoyama A."/>
            <person name="Aizu T."/>
            <person name="Enomoto A."/>
            <person name="Kondo K."/>
            <person name="Tanaka S."/>
            <person name="Hara Y."/>
            <person name="Koshikawa S."/>
            <person name="Sagara H."/>
            <person name="Miura T."/>
            <person name="Yokobori S."/>
            <person name="Miyagawa K."/>
            <person name="Suzuki Y."/>
            <person name="Kubo T."/>
            <person name="Oyama M."/>
            <person name="Kohara Y."/>
            <person name="Fujiyama A."/>
            <person name="Arakawa K."/>
            <person name="Katayama T."/>
            <person name="Toyoda A."/>
            <person name="Kunieda T."/>
        </authorList>
    </citation>
    <scope>NUCLEOTIDE SEQUENCE [LARGE SCALE GENOMIC DNA]</scope>
    <source>
        <strain evidence="5 6">YOKOZUNA-1</strain>
    </source>
</reference>
<dbReference type="OrthoDB" id="10065185at2759"/>
<dbReference type="GO" id="GO:0003723">
    <property type="term" value="F:RNA binding"/>
    <property type="evidence" value="ECO:0007669"/>
    <property type="project" value="UniProtKB-UniRule"/>
</dbReference>
<evidence type="ECO:0000256" key="2">
    <source>
        <dbReference type="PROSITE-ProRule" id="PRU00176"/>
    </source>
</evidence>
<feature type="region of interest" description="Disordered" evidence="3">
    <location>
        <begin position="170"/>
        <end position="206"/>
    </location>
</feature>
<dbReference type="Gene3D" id="3.30.70.330">
    <property type="match status" value="1"/>
</dbReference>
<feature type="compositionally biased region" description="Basic residues" evidence="3">
    <location>
        <begin position="472"/>
        <end position="483"/>
    </location>
</feature>
<keyword evidence="2" id="KW-0694">RNA-binding</keyword>
<dbReference type="Pfam" id="PF00076">
    <property type="entry name" value="RRM_1"/>
    <property type="match status" value="1"/>
</dbReference>
<evidence type="ECO:0000313" key="6">
    <source>
        <dbReference type="Proteomes" id="UP000186922"/>
    </source>
</evidence>
<dbReference type="InterPro" id="IPR000504">
    <property type="entry name" value="RRM_dom"/>
</dbReference>
<protein>
    <recommendedName>
        <fullName evidence="4">RRM domain-containing protein</fullName>
    </recommendedName>
</protein>